<dbReference type="AlphaFoldDB" id="A0A498T153"/>
<reference evidence="2 3" key="1">
    <citation type="submission" date="2018-08" db="EMBL/GenBank/DDBJ databases">
        <authorList>
            <person name="Laetsch R D."/>
            <person name="Stevens L."/>
            <person name="Kumar S."/>
            <person name="Blaxter L. M."/>
        </authorList>
    </citation>
    <scope>NUCLEOTIDE SEQUENCE [LARGE SCALE GENOMIC DNA]</scope>
</reference>
<name>A0A498T153_ACAVI</name>
<dbReference type="PROSITE" id="PS50181">
    <property type="entry name" value="FBOX"/>
    <property type="match status" value="1"/>
</dbReference>
<feature type="domain" description="F-box" evidence="1">
    <location>
        <begin position="1"/>
        <end position="48"/>
    </location>
</feature>
<dbReference type="Proteomes" id="UP000276991">
    <property type="component" value="Unassembled WGS sequence"/>
</dbReference>
<proteinExistence type="predicted"/>
<organism evidence="2 3">
    <name type="scientific">Acanthocheilonema viteae</name>
    <name type="common">Filarial nematode worm</name>
    <name type="synonym">Dipetalonema viteae</name>
    <dbReference type="NCBI Taxonomy" id="6277"/>
    <lineage>
        <taxon>Eukaryota</taxon>
        <taxon>Metazoa</taxon>
        <taxon>Ecdysozoa</taxon>
        <taxon>Nematoda</taxon>
        <taxon>Chromadorea</taxon>
        <taxon>Rhabditida</taxon>
        <taxon>Spirurina</taxon>
        <taxon>Spiruromorpha</taxon>
        <taxon>Filarioidea</taxon>
        <taxon>Onchocercidae</taxon>
        <taxon>Acanthocheilonema</taxon>
    </lineage>
</organism>
<dbReference type="EMBL" id="UPTC01005908">
    <property type="protein sequence ID" value="VBB35424.1"/>
    <property type="molecule type" value="Genomic_DNA"/>
</dbReference>
<dbReference type="Pfam" id="PF00646">
    <property type="entry name" value="F-box"/>
    <property type="match status" value="1"/>
</dbReference>
<gene>
    <name evidence="2" type="ORF">NAV_LOCUS10215</name>
</gene>
<evidence type="ECO:0000259" key="1">
    <source>
        <dbReference type="PROSITE" id="PS50181"/>
    </source>
</evidence>
<evidence type="ECO:0000313" key="3">
    <source>
        <dbReference type="Proteomes" id="UP000276991"/>
    </source>
</evidence>
<sequence>MNGNYLPEKVLQQLSEYFSPLERLKLQQCCKRFYTIFGKWLDITALDIRIVEQNDVDKHMLFARGIVQYFKSVKSTYHIELTDTRGAIFNLKFNFNKYANRALKVMLSSH</sequence>
<keyword evidence="3" id="KW-1185">Reference proteome</keyword>
<protein>
    <recommendedName>
        <fullName evidence="1">F-box domain-containing protein</fullName>
    </recommendedName>
</protein>
<dbReference type="OrthoDB" id="5863398at2759"/>
<evidence type="ECO:0000313" key="2">
    <source>
        <dbReference type="EMBL" id="VBB35424.1"/>
    </source>
</evidence>
<accession>A0A498T153</accession>
<dbReference type="InterPro" id="IPR001810">
    <property type="entry name" value="F-box_dom"/>
</dbReference>